<accession>A0A286P9U8</accession>
<protein>
    <submittedName>
        <fullName evidence="1">Uncharacterized protein</fullName>
    </submittedName>
</protein>
<evidence type="ECO:0000313" key="1">
    <source>
        <dbReference type="EMBL" id="BBA49209.1"/>
    </source>
</evidence>
<reference evidence="1" key="1">
    <citation type="journal article" date="2017" name="Nat. Commun.">
        <title>Complete fusion of a transposon and herpesvirus created the Teratorn mobile element in medaka fish.</title>
        <authorList>
            <person name="Inoue Y."/>
            <person name="Saga T."/>
            <person name="Aikawa T."/>
            <person name="Kumagai M."/>
            <person name="Shimada A."/>
            <person name="Kawaguchi Y."/>
            <person name="Naruse K."/>
            <person name="Morishita S."/>
            <person name="Koga A."/>
            <person name="Takeda H."/>
        </authorList>
    </citation>
    <scope>NUCLEOTIDE SEQUENCE</scope>
</reference>
<organism evidence="1">
    <name type="scientific">Oryzias latipes</name>
    <name type="common">Japanese rice fish</name>
    <name type="synonym">Japanese killifish</name>
    <dbReference type="NCBI Taxonomy" id="8090"/>
    <lineage>
        <taxon>Eukaryota</taxon>
        <taxon>Metazoa</taxon>
        <taxon>Chordata</taxon>
        <taxon>Craniata</taxon>
        <taxon>Vertebrata</taxon>
        <taxon>Euteleostomi</taxon>
        <taxon>Actinopterygii</taxon>
        <taxon>Neopterygii</taxon>
        <taxon>Teleostei</taxon>
        <taxon>Neoteleostei</taxon>
        <taxon>Acanthomorphata</taxon>
        <taxon>Ovalentaria</taxon>
        <taxon>Atherinomorphae</taxon>
        <taxon>Beloniformes</taxon>
        <taxon>Adrianichthyidae</taxon>
        <taxon>Oryziinae</taxon>
        <taxon>Oryzias</taxon>
    </lineage>
</organism>
<dbReference type="AlphaFoldDB" id="A0A286P9U8"/>
<dbReference type="EMBL" id="LC199500">
    <property type="protein sequence ID" value="BBA49209.1"/>
    <property type="molecule type" value="Genomic_DNA"/>
</dbReference>
<sequence length="354" mass="38526">MANSICVTLNLPSVTVAQVQQLQHSRCEEADDDDAVHTGASSCWKRSCDNMAMGAVDFSYVASQMIPSTVKQAPQVGDLCVQLAPLAARTEEYASIVDLYNTYCAKGSAQMAVRCMRSFARSQSELCIPAIPIHIFVSEWNRSLKRFHDMVRCNREWTNARTGAAPAQAVRTSLLNNVITLTLGDVPARSEHLWYLLHCVISKPSLVKEALQLVGCVSSCSGTLYRTGDVTNSTVPCKNGSSASRLYLIAKSAAGANDTRLGENAGASLGLIWASSEDELFDHFRNARCCHYVHLGTESGNAFRCNGYCAWRTHDREVFERMSELGAEVASMPCVQDSHLAGNTADAVRAACQL</sequence>
<proteinExistence type="predicted"/>
<gene>
    <name evidence="1" type="primary">ORF49</name>
</gene>
<name>A0A286P9U8_ORYLA</name>